<name>A0A5S9N903_9GAMM</name>
<dbReference type="EMBL" id="CACSIK010000001">
    <property type="protein sequence ID" value="CAA0085857.1"/>
    <property type="molecule type" value="Genomic_DNA"/>
</dbReference>
<dbReference type="Proteomes" id="UP000439591">
    <property type="component" value="Unassembled WGS sequence"/>
</dbReference>
<proteinExistence type="predicted"/>
<reference evidence="4 5" key="1">
    <citation type="submission" date="2019-11" db="EMBL/GenBank/DDBJ databases">
        <authorList>
            <person name="Holert J."/>
        </authorList>
    </citation>
    <scope>NUCLEOTIDE SEQUENCE [LARGE SCALE GENOMIC DNA]</scope>
    <source>
        <strain evidence="2">BC3_2A</strain>
        <strain evidence="3">SB11_1A</strain>
    </source>
</reference>
<evidence type="ECO:0000313" key="4">
    <source>
        <dbReference type="Proteomes" id="UP000435877"/>
    </source>
</evidence>
<feature type="domain" description="HEPN AbiJ-N-terminal" evidence="1">
    <location>
        <begin position="2"/>
        <end position="178"/>
    </location>
</feature>
<evidence type="ECO:0000313" key="2">
    <source>
        <dbReference type="EMBL" id="CAA0080066.1"/>
    </source>
</evidence>
<accession>A0A5S9N903</accession>
<keyword evidence="4" id="KW-1185">Reference proteome</keyword>
<dbReference type="Pfam" id="PF18863">
    <property type="entry name" value="AbiJ_NTD4"/>
    <property type="match status" value="1"/>
</dbReference>
<dbReference type="InterPro" id="IPR049503">
    <property type="entry name" value="AbiJ_NTD4"/>
</dbReference>
<evidence type="ECO:0000259" key="1">
    <source>
        <dbReference type="Pfam" id="PF18863"/>
    </source>
</evidence>
<dbReference type="RefSeq" id="WP_159267566.1">
    <property type="nucleotide sequence ID" value="NZ_CACSIK010000001.1"/>
</dbReference>
<evidence type="ECO:0000313" key="3">
    <source>
        <dbReference type="EMBL" id="CAA0085857.1"/>
    </source>
</evidence>
<dbReference type="EMBL" id="CACSIM010000001">
    <property type="protein sequence ID" value="CAA0080066.1"/>
    <property type="molecule type" value="Genomic_DNA"/>
</dbReference>
<protein>
    <recommendedName>
        <fullName evidence="1">HEPN AbiJ-N-terminal domain-containing protein</fullName>
    </recommendedName>
</protein>
<organism evidence="3 4">
    <name type="scientific">Zhongshania aliphaticivorans</name>
    <dbReference type="NCBI Taxonomy" id="1470434"/>
    <lineage>
        <taxon>Bacteria</taxon>
        <taxon>Pseudomonadati</taxon>
        <taxon>Pseudomonadota</taxon>
        <taxon>Gammaproteobacteria</taxon>
        <taxon>Cellvibrionales</taxon>
        <taxon>Spongiibacteraceae</taxon>
        <taxon>Zhongshania</taxon>
    </lineage>
</organism>
<evidence type="ECO:0000313" key="5">
    <source>
        <dbReference type="Proteomes" id="UP000439591"/>
    </source>
</evidence>
<dbReference type="AlphaFoldDB" id="A0A5S9N903"/>
<sequence>MEYYSDQLNGSKSRDIEIIPPNAWGGIVAIVNGLVASGAFGKYFPEECPDGQGIFATNVEAFKLALKAEVPDIEYPFVTEKSDAEDWTSRMKDFSPNYLSILDFVQFCYEHVSKPIQGSHHSYFNHYHLSFECDEGKDDFRNRVNRIFSRNGISYELKETGNIIRLAPEVLSETLTAARFNTPDSTLNRMLEESRDKFLSPDETIRRESLKRLWDAWERIKTILNPDSKKLSATLLLEKCASEENFRELLNEEAKVLTAIGNKFHIRHSEVGQIEIKTSAQIDYIFHRLFSFILLASRSLA</sequence>
<dbReference type="Proteomes" id="UP000435877">
    <property type="component" value="Unassembled WGS sequence"/>
</dbReference>
<gene>
    <name evidence="3" type="ORF">IHBHHGIJ_00911</name>
    <name evidence="2" type="ORF">KFEGEMFD_00240</name>
</gene>
<dbReference type="OrthoDB" id="5106738at2"/>